<reference evidence="1 2" key="1">
    <citation type="submission" date="2018-03" db="EMBL/GenBank/DDBJ databases">
        <title>Genomic Encyclopedia of Archaeal and Bacterial Type Strains, Phase II (KMG-II): from individual species to whole genera.</title>
        <authorList>
            <person name="Goeker M."/>
        </authorList>
    </citation>
    <scope>NUCLEOTIDE SEQUENCE [LARGE SCALE GENOMIC DNA]</scope>
    <source>
        <strain evidence="1 2">DSM 28057</strain>
    </source>
</reference>
<dbReference type="Gene3D" id="3.40.50.1820">
    <property type="entry name" value="alpha/beta hydrolase"/>
    <property type="match status" value="1"/>
</dbReference>
<organism evidence="1 2">
    <name type="scientific">Cecembia rubra</name>
    <dbReference type="NCBI Taxonomy" id="1485585"/>
    <lineage>
        <taxon>Bacteria</taxon>
        <taxon>Pseudomonadati</taxon>
        <taxon>Bacteroidota</taxon>
        <taxon>Cytophagia</taxon>
        <taxon>Cytophagales</taxon>
        <taxon>Cyclobacteriaceae</taxon>
        <taxon>Cecembia</taxon>
    </lineage>
</organism>
<dbReference type="AlphaFoldDB" id="A0A2P8E8B6"/>
<dbReference type="SUPFAM" id="SSF53474">
    <property type="entry name" value="alpha/beta-Hydrolases"/>
    <property type="match status" value="1"/>
</dbReference>
<dbReference type="InterPro" id="IPR029058">
    <property type="entry name" value="AB_hydrolase_fold"/>
</dbReference>
<gene>
    <name evidence="1" type="ORF">CLV48_103238</name>
</gene>
<dbReference type="Proteomes" id="UP000240708">
    <property type="component" value="Unassembled WGS sequence"/>
</dbReference>
<accession>A0A2P8E8B6</accession>
<dbReference type="OrthoDB" id="595091at2"/>
<keyword evidence="2" id="KW-1185">Reference proteome</keyword>
<proteinExistence type="predicted"/>
<dbReference type="RefSeq" id="WP_106566769.1">
    <property type="nucleotide sequence ID" value="NZ_JAUVYL010000005.1"/>
</dbReference>
<protein>
    <submittedName>
        <fullName evidence="1">Putative esterase</fullName>
    </submittedName>
</protein>
<evidence type="ECO:0000313" key="2">
    <source>
        <dbReference type="Proteomes" id="UP000240708"/>
    </source>
</evidence>
<evidence type="ECO:0000313" key="1">
    <source>
        <dbReference type="EMBL" id="PSL05723.1"/>
    </source>
</evidence>
<comment type="caution">
    <text evidence="1">The sequence shown here is derived from an EMBL/GenBank/DDBJ whole genome shotgun (WGS) entry which is preliminary data.</text>
</comment>
<sequence length="216" mass="24594">MKNTIKYDHIAHFRTSQVVNRGETEILFALHGYGQLSEFFLRKLSPLFKEDRLIVVPEATNYSYLEGFSGRVGANWMTRHERASAIINNNQFLNGILESLWIKYKEKPKLKVLGFSQGAATATRWVSQLSVPVERLILWGGGFAHDLEPGMAQEKLNDSLCYLAIGEQDHFLTPESLQKQDQLVKDLGIKAKKVYYPGGHEIDVELLEQLLVHHIS</sequence>
<name>A0A2P8E8B6_9BACT</name>
<dbReference type="EMBL" id="PYGF01000003">
    <property type="protein sequence ID" value="PSL05723.1"/>
    <property type="molecule type" value="Genomic_DNA"/>
</dbReference>